<accession>A0A9J6NVC4</accession>
<keyword evidence="4" id="KW-1185">Reference proteome</keyword>
<dbReference type="RefSeq" id="WP_250857069.1">
    <property type="nucleotide sequence ID" value="NZ_JAGSOJ010000001.1"/>
</dbReference>
<dbReference type="InterPro" id="IPR041854">
    <property type="entry name" value="BFD-like_2Fe2S-bd_dom_sf"/>
</dbReference>
<dbReference type="InterPro" id="IPR041117">
    <property type="entry name" value="SoxA_A3"/>
</dbReference>
<dbReference type="CDD" id="cd19946">
    <property type="entry name" value="GlpA-like_Fer2_BFD-like"/>
    <property type="match status" value="1"/>
</dbReference>
<evidence type="ECO:0000256" key="1">
    <source>
        <dbReference type="ARBA" id="ARBA00023002"/>
    </source>
</evidence>
<reference evidence="3" key="1">
    <citation type="journal article" date="2021" name="mSystems">
        <title>Bacteria and Archaea Synergistically Convert Glycine Betaine to Biogenic Methane in the Formosa Cold Seep of the South China Sea.</title>
        <authorList>
            <person name="Li L."/>
            <person name="Zhang W."/>
            <person name="Zhang S."/>
            <person name="Song L."/>
            <person name="Sun Q."/>
            <person name="Zhang H."/>
            <person name="Xiang H."/>
            <person name="Dong X."/>
        </authorList>
    </citation>
    <scope>NUCLEOTIDE SEQUENCE</scope>
    <source>
        <strain evidence="3">ZWT</strain>
    </source>
</reference>
<sequence>MDENNTIICRCSDITLKEIRELLNEGYLTVEEIKRISRAGMGPCQGKTCGGLIQREIAKFTDNKMGNIEISINRPPAKAIKLEDIANGDEKHE</sequence>
<dbReference type="AlphaFoldDB" id="A0A9J6NVC4"/>
<evidence type="ECO:0000313" key="4">
    <source>
        <dbReference type="Proteomes" id="UP001056429"/>
    </source>
</evidence>
<dbReference type="InterPro" id="IPR051691">
    <property type="entry name" value="Metab_Enz_Cyan_OpOx_G3PDH"/>
</dbReference>
<dbReference type="EMBL" id="JAGSOJ010000001">
    <property type="protein sequence ID" value="MCM1988211.1"/>
    <property type="molecule type" value="Genomic_DNA"/>
</dbReference>
<name>A0A9J6NVC4_9CLOT</name>
<reference evidence="3" key="2">
    <citation type="submission" date="2021-04" db="EMBL/GenBank/DDBJ databases">
        <authorList>
            <person name="Dong X."/>
        </authorList>
    </citation>
    <scope>NUCLEOTIDE SEQUENCE</scope>
    <source>
        <strain evidence="3">ZWT</strain>
    </source>
</reference>
<dbReference type="Pfam" id="PF17806">
    <property type="entry name" value="SO_alpha_A3"/>
    <property type="match status" value="1"/>
</dbReference>
<keyword evidence="1" id="KW-0560">Oxidoreductase</keyword>
<evidence type="ECO:0000313" key="3">
    <source>
        <dbReference type="EMBL" id="MCM1988211.1"/>
    </source>
</evidence>
<comment type="caution">
    <text evidence="3">The sequence shown here is derived from an EMBL/GenBank/DDBJ whole genome shotgun (WGS) entry which is preliminary data.</text>
</comment>
<dbReference type="Proteomes" id="UP001056429">
    <property type="component" value="Unassembled WGS sequence"/>
</dbReference>
<dbReference type="Gene3D" id="1.10.10.1100">
    <property type="entry name" value="BFD-like [2Fe-2S]-binding domain"/>
    <property type="match status" value="1"/>
</dbReference>
<organism evidence="3 4">
    <name type="scientific">Oceanirhabdus seepicola</name>
    <dbReference type="NCBI Taxonomy" id="2828781"/>
    <lineage>
        <taxon>Bacteria</taxon>
        <taxon>Bacillati</taxon>
        <taxon>Bacillota</taxon>
        <taxon>Clostridia</taxon>
        <taxon>Eubacteriales</taxon>
        <taxon>Clostridiaceae</taxon>
        <taxon>Oceanirhabdus</taxon>
    </lineage>
</organism>
<proteinExistence type="predicted"/>
<dbReference type="PANTHER" id="PTHR42949">
    <property type="entry name" value="ANAEROBIC GLYCEROL-3-PHOSPHATE DEHYDROGENASE SUBUNIT B"/>
    <property type="match status" value="1"/>
</dbReference>
<evidence type="ECO:0000259" key="2">
    <source>
        <dbReference type="Pfam" id="PF17806"/>
    </source>
</evidence>
<dbReference type="GO" id="GO:0016491">
    <property type="term" value="F:oxidoreductase activity"/>
    <property type="evidence" value="ECO:0007669"/>
    <property type="project" value="UniProtKB-KW"/>
</dbReference>
<gene>
    <name evidence="3" type="ORF">KDK92_00550</name>
</gene>
<dbReference type="PANTHER" id="PTHR42949:SF3">
    <property type="entry name" value="ANAEROBIC GLYCEROL-3-PHOSPHATE DEHYDROGENASE SUBUNIT B"/>
    <property type="match status" value="1"/>
</dbReference>
<protein>
    <submittedName>
        <fullName evidence="3">(2Fe-2S)-binding protein</fullName>
    </submittedName>
</protein>
<feature type="domain" description="SoxA A3" evidence="2">
    <location>
        <begin position="7"/>
        <end position="87"/>
    </location>
</feature>